<gene>
    <name evidence="12" type="primary">LOC115499986</name>
</gene>
<evidence type="ECO:0000256" key="2">
    <source>
        <dbReference type="ARBA" id="ARBA00006889"/>
    </source>
</evidence>
<evidence type="ECO:0000256" key="1">
    <source>
        <dbReference type="ARBA" id="ARBA00004613"/>
    </source>
</evidence>
<dbReference type="GO" id="GO:0005615">
    <property type="term" value="C:extracellular space"/>
    <property type="evidence" value="ECO:0007669"/>
    <property type="project" value="InterPro"/>
</dbReference>
<dbReference type="Gene3D" id="2.40.128.20">
    <property type="match status" value="1"/>
</dbReference>
<evidence type="ECO:0000313" key="13">
    <source>
        <dbReference type="Proteomes" id="UP000472241"/>
    </source>
</evidence>
<name>A0A667HHH8_LYNCA</name>
<keyword evidence="13" id="KW-1185">Reference proteome</keyword>
<dbReference type="Proteomes" id="UP000472241">
    <property type="component" value="Unplaced"/>
</dbReference>
<dbReference type="InterPro" id="IPR000566">
    <property type="entry name" value="Lipocln_cytosolic_FA-bd_dom"/>
</dbReference>
<dbReference type="GO" id="GO:0006953">
    <property type="term" value="P:acute-phase response"/>
    <property type="evidence" value="ECO:0007669"/>
    <property type="project" value="UniProtKB-KW"/>
</dbReference>
<comment type="subcellular location">
    <subcellularLocation>
        <location evidence="1">Secreted</location>
    </subcellularLocation>
</comment>
<dbReference type="CDD" id="cd19451">
    <property type="entry name" value="lipocalin_AGP-like"/>
    <property type="match status" value="1"/>
</dbReference>
<evidence type="ECO:0000256" key="4">
    <source>
        <dbReference type="ARBA" id="ARBA00022486"/>
    </source>
</evidence>
<dbReference type="Pfam" id="PF00061">
    <property type="entry name" value="Lipocalin"/>
    <property type="match status" value="1"/>
</dbReference>
<reference evidence="12" key="1">
    <citation type="submission" date="2025-08" db="UniProtKB">
        <authorList>
            <consortium name="Ensembl"/>
        </authorList>
    </citation>
    <scope>IDENTIFICATION</scope>
</reference>
<keyword evidence="7" id="KW-1015">Disulfide bond</keyword>
<dbReference type="GO" id="GO:0002682">
    <property type="term" value="P:regulation of immune system process"/>
    <property type="evidence" value="ECO:0007669"/>
    <property type="project" value="InterPro"/>
</dbReference>
<keyword evidence="5" id="KW-0964">Secreted</keyword>
<sequence>MALSWALAVLSLLPLLEAQSPECANLTAAPITNATLDQLSGKWFYIASAFRYPEFNESSRTIQAAFFYFNINYTEDKILLREYLTIGNQCVYNSSYLNVQRENGSLSKHGSEGGSLCLARSDFTHIPAVTPERAHKFGREQVGYLLLTKDPTTFMLAFSPKDEQNMGLSFYTHKPQATQEQMREFHEAIMCMGMQKSEIMYSDEKQDVCGPLEKEHQEEKQKENEGS</sequence>
<evidence type="ECO:0000256" key="10">
    <source>
        <dbReference type="SAM" id="SignalP"/>
    </source>
</evidence>
<evidence type="ECO:0000256" key="7">
    <source>
        <dbReference type="ARBA" id="ARBA00023157"/>
    </source>
</evidence>
<feature type="domain" description="Lipocalin/cytosolic fatty-acid binding" evidence="11">
    <location>
        <begin position="40"/>
        <end position="110"/>
    </location>
</feature>
<dbReference type="Ensembl" id="ENSLCNT00005022233.1">
    <property type="protein sequence ID" value="ENSLCNP00005019859.1"/>
    <property type="gene ID" value="ENSLCNG00005012970.1"/>
</dbReference>
<dbReference type="InterPro" id="IPR012674">
    <property type="entry name" value="Calycin"/>
</dbReference>
<reference evidence="12" key="2">
    <citation type="submission" date="2025-09" db="UniProtKB">
        <authorList>
            <consortium name="Ensembl"/>
        </authorList>
    </citation>
    <scope>IDENTIFICATION</scope>
</reference>
<organism evidence="12 13">
    <name type="scientific">Lynx canadensis</name>
    <name type="common">Canada lynx</name>
    <name type="synonym">Felis canadensis</name>
    <dbReference type="NCBI Taxonomy" id="61383"/>
    <lineage>
        <taxon>Eukaryota</taxon>
        <taxon>Metazoa</taxon>
        <taxon>Chordata</taxon>
        <taxon>Craniata</taxon>
        <taxon>Vertebrata</taxon>
        <taxon>Euteleostomi</taxon>
        <taxon>Mammalia</taxon>
        <taxon>Eutheria</taxon>
        <taxon>Laurasiatheria</taxon>
        <taxon>Carnivora</taxon>
        <taxon>Feliformia</taxon>
        <taxon>Felidae</taxon>
        <taxon>Felinae</taxon>
        <taxon>Lynx</taxon>
    </lineage>
</organism>
<keyword evidence="4" id="KW-0011">Acute phase</keyword>
<protein>
    <recommendedName>
        <fullName evidence="11">Lipocalin/cytosolic fatty-acid binding domain-containing protein</fullName>
    </recommendedName>
</protein>
<feature type="region of interest" description="Disordered" evidence="9">
    <location>
        <begin position="202"/>
        <end position="227"/>
    </location>
</feature>
<evidence type="ECO:0000256" key="3">
    <source>
        <dbReference type="ARBA" id="ARBA00022448"/>
    </source>
</evidence>
<dbReference type="InterPro" id="IPR001500">
    <property type="entry name" value="A1A_glycop"/>
</dbReference>
<dbReference type="AlphaFoldDB" id="A0A667HHH8"/>
<evidence type="ECO:0000256" key="5">
    <source>
        <dbReference type="ARBA" id="ARBA00022525"/>
    </source>
</evidence>
<keyword evidence="3" id="KW-0813">Transport</keyword>
<dbReference type="SUPFAM" id="SSF50814">
    <property type="entry name" value="Lipocalins"/>
    <property type="match status" value="1"/>
</dbReference>
<feature type="signal peptide" evidence="10">
    <location>
        <begin position="1"/>
        <end position="18"/>
    </location>
</feature>
<evidence type="ECO:0000313" key="12">
    <source>
        <dbReference type="Ensembl" id="ENSLCNP00005019859.1"/>
    </source>
</evidence>
<evidence type="ECO:0000256" key="9">
    <source>
        <dbReference type="SAM" id="MobiDB-lite"/>
    </source>
</evidence>
<keyword evidence="6 10" id="KW-0732">Signal</keyword>
<keyword evidence="8" id="KW-0325">Glycoprotein</keyword>
<accession>A0A667HHH8</accession>
<proteinExistence type="inferred from homology"/>
<dbReference type="PRINTS" id="PR00708">
    <property type="entry name" value="A1AGLPROTEIN"/>
</dbReference>
<comment type="similarity">
    <text evidence="2">Belongs to the calycin superfamily. Lipocalin family.</text>
</comment>
<evidence type="ECO:0000256" key="6">
    <source>
        <dbReference type="ARBA" id="ARBA00022729"/>
    </source>
</evidence>
<evidence type="ECO:0000259" key="11">
    <source>
        <dbReference type="Pfam" id="PF00061"/>
    </source>
</evidence>
<feature type="chain" id="PRO_5025433704" description="Lipocalin/cytosolic fatty-acid binding domain-containing protein" evidence="10">
    <location>
        <begin position="19"/>
        <end position="227"/>
    </location>
</feature>
<dbReference type="PANTHER" id="PTHR11967:SF2">
    <property type="entry name" value="ALPHA-1-ACID GLYCOPROTEIN 1"/>
    <property type="match status" value="1"/>
</dbReference>
<evidence type="ECO:0000256" key="8">
    <source>
        <dbReference type="ARBA" id="ARBA00023180"/>
    </source>
</evidence>
<dbReference type="PANTHER" id="PTHR11967">
    <property type="entry name" value="ALPHA-1-ACID GLYCOPROTEIN"/>
    <property type="match status" value="1"/>
</dbReference>